<dbReference type="EMBL" id="ML737625">
    <property type="protein sequence ID" value="KAE8365720.1"/>
    <property type="molecule type" value="Genomic_DNA"/>
</dbReference>
<evidence type="ECO:0000313" key="2">
    <source>
        <dbReference type="Proteomes" id="UP000326268"/>
    </source>
</evidence>
<sequence>MPDGLVRINLPVTRHWRPLYEIGIRDNKAPQLSHLLFKGFGDLMCLIITAGITMGFERSCHLVETVIGRFPAISLELGNCLDGNILRLTHNIFKIVLLIPIFENSRIAYEPLEANPVKLSAHELEIRTLADLRPVDRFKIRVLEKLDRPDDFTICVALRLFLDYADFLHEGLQVTDNASLGASGRHARAGEAVGLDF</sequence>
<name>A0A5N7AAW2_9EURO</name>
<dbReference type="GeneID" id="43648713"/>
<dbReference type="OrthoDB" id="10511242at2759"/>
<evidence type="ECO:0000313" key="1">
    <source>
        <dbReference type="EMBL" id="KAE8365720.1"/>
    </source>
</evidence>
<accession>A0A5N7AAW2</accession>
<reference evidence="1 2" key="1">
    <citation type="submission" date="2019-04" db="EMBL/GenBank/DDBJ databases">
        <title>Friends and foes A comparative genomics studyof 23 Aspergillus species from section Flavi.</title>
        <authorList>
            <consortium name="DOE Joint Genome Institute"/>
            <person name="Kjaerbolling I."/>
            <person name="Vesth T."/>
            <person name="Frisvad J.C."/>
            <person name="Nybo J.L."/>
            <person name="Theobald S."/>
            <person name="Kildgaard S."/>
            <person name="Isbrandt T."/>
            <person name="Kuo A."/>
            <person name="Sato A."/>
            <person name="Lyhne E.K."/>
            <person name="Kogle M.E."/>
            <person name="Wiebenga A."/>
            <person name="Kun R.S."/>
            <person name="Lubbers R.J."/>
            <person name="Makela M.R."/>
            <person name="Barry K."/>
            <person name="Chovatia M."/>
            <person name="Clum A."/>
            <person name="Daum C."/>
            <person name="Haridas S."/>
            <person name="He G."/>
            <person name="LaButti K."/>
            <person name="Lipzen A."/>
            <person name="Mondo S."/>
            <person name="Riley R."/>
            <person name="Salamov A."/>
            <person name="Simmons B.A."/>
            <person name="Magnuson J.K."/>
            <person name="Henrissat B."/>
            <person name="Mortensen U.H."/>
            <person name="Larsen T.O."/>
            <person name="Devries R.P."/>
            <person name="Grigoriev I.V."/>
            <person name="Machida M."/>
            <person name="Baker S.E."/>
            <person name="Andersen M.R."/>
        </authorList>
    </citation>
    <scope>NUCLEOTIDE SEQUENCE [LARGE SCALE GENOMIC DNA]</scope>
    <source>
        <strain evidence="1 2">CBS 763.97</strain>
    </source>
</reference>
<keyword evidence="2" id="KW-1185">Reference proteome</keyword>
<gene>
    <name evidence="1" type="ORF">BDV27DRAFT_100595</name>
</gene>
<dbReference type="RefSeq" id="XP_031928801.1">
    <property type="nucleotide sequence ID" value="XM_032064267.1"/>
</dbReference>
<dbReference type="AlphaFoldDB" id="A0A5N7AAW2"/>
<protein>
    <submittedName>
        <fullName evidence="1">Uncharacterized protein</fullName>
    </submittedName>
</protein>
<proteinExistence type="predicted"/>
<dbReference type="Proteomes" id="UP000326268">
    <property type="component" value="Unassembled WGS sequence"/>
</dbReference>
<organism evidence="1 2">
    <name type="scientific">Aspergillus caelatus</name>
    <dbReference type="NCBI Taxonomy" id="61420"/>
    <lineage>
        <taxon>Eukaryota</taxon>
        <taxon>Fungi</taxon>
        <taxon>Dikarya</taxon>
        <taxon>Ascomycota</taxon>
        <taxon>Pezizomycotina</taxon>
        <taxon>Eurotiomycetes</taxon>
        <taxon>Eurotiomycetidae</taxon>
        <taxon>Eurotiales</taxon>
        <taxon>Aspergillaceae</taxon>
        <taxon>Aspergillus</taxon>
        <taxon>Aspergillus subgen. Circumdati</taxon>
    </lineage>
</organism>